<dbReference type="Proteomes" id="UP000800036">
    <property type="component" value="Unassembled WGS sequence"/>
</dbReference>
<reference evidence="2" key="1">
    <citation type="journal article" date="2020" name="Stud. Mycol.">
        <title>101 Dothideomycetes genomes: a test case for predicting lifestyles and emergence of pathogens.</title>
        <authorList>
            <person name="Haridas S."/>
            <person name="Albert R."/>
            <person name="Binder M."/>
            <person name="Bloem J."/>
            <person name="Labutti K."/>
            <person name="Salamov A."/>
            <person name="Andreopoulos B."/>
            <person name="Baker S."/>
            <person name="Barry K."/>
            <person name="Bills G."/>
            <person name="Bluhm B."/>
            <person name="Cannon C."/>
            <person name="Castanera R."/>
            <person name="Culley D."/>
            <person name="Daum C."/>
            <person name="Ezra D."/>
            <person name="Gonzalez J."/>
            <person name="Henrissat B."/>
            <person name="Kuo A."/>
            <person name="Liang C."/>
            <person name="Lipzen A."/>
            <person name="Lutzoni F."/>
            <person name="Magnuson J."/>
            <person name="Mondo S."/>
            <person name="Nolan M."/>
            <person name="Ohm R."/>
            <person name="Pangilinan J."/>
            <person name="Park H.-J."/>
            <person name="Ramirez L."/>
            <person name="Alfaro M."/>
            <person name="Sun H."/>
            <person name="Tritt A."/>
            <person name="Yoshinaga Y."/>
            <person name="Zwiers L.-H."/>
            <person name="Turgeon B."/>
            <person name="Goodwin S."/>
            <person name="Spatafora J."/>
            <person name="Crous P."/>
            <person name="Grigoriev I."/>
        </authorList>
    </citation>
    <scope>NUCLEOTIDE SEQUENCE</scope>
    <source>
        <strain evidence="2">CBS 107.79</strain>
    </source>
</reference>
<dbReference type="EMBL" id="ML976686">
    <property type="protein sequence ID" value="KAF1972521.1"/>
    <property type="molecule type" value="Genomic_DNA"/>
</dbReference>
<protein>
    <submittedName>
        <fullName evidence="2">Uncharacterized protein</fullName>
    </submittedName>
</protein>
<evidence type="ECO:0000313" key="3">
    <source>
        <dbReference type="Proteomes" id="UP000800036"/>
    </source>
</evidence>
<feature type="region of interest" description="Disordered" evidence="1">
    <location>
        <begin position="31"/>
        <end position="59"/>
    </location>
</feature>
<accession>A0A6A5V5L9</accession>
<evidence type="ECO:0000256" key="1">
    <source>
        <dbReference type="SAM" id="MobiDB-lite"/>
    </source>
</evidence>
<dbReference type="AlphaFoldDB" id="A0A6A5V5L9"/>
<name>A0A6A5V5L9_9PLEO</name>
<feature type="compositionally biased region" description="Polar residues" evidence="1">
    <location>
        <begin position="31"/>
        <end position="50"/>
    </location>
</feature>
<organism evidence="2 3">
    <name type="scientific">Bimuria novae-zelandiae CBS 107.79</name>
    <dbReference type="NCBI Taxonomy" id="1447943"/>
    <lineage>
        <taxon>Eukaryota</taxon>
        <taxon>Fungi</taxon>
        <taxon>Dikarya</taxon>
        <taxon>Ascomycota</taxon>
        <taxon>Pezizomycotina</taxon>
        <taxon>Dothideomycetes</taxon>
        <taxon>Pleosporomycetidae</taxon>
        <taxon>Pleosporales</taxon>
        <taxon>Massarineae</taxon>
        <taxon>Didymosphaeriaceae</taxon>
        <taxon>Bimuria</taxon>
    </lineage>
</organism>
<keyword evidence="3" id="KW-1185">Reference proteome</keyword>
<sequence length="102" mass="11083">MALSVPHVLAMAVSSAGCPCVGQKSLLRAGRSTSAGMKQSSQQTQEQTHPSCKPVSIPSEMQSPYKIGLFQHNIWCSARSEQFIRLVLREWPVPERTSPCGG</sequence>
<evidence type="ECO:0000313" key="2">
    <source>
        <dbReference type="EMBL" id="KAF1972521.1"/>
    </source>
</evidence>
<gene>
    <name evidence="2" type="ORF">BU23DRAFT_160060</name>
</gene>
<proteinExistence type="predicted"/>